<dbReference type="PROSITE" id="PS51155">
    <property type="entry name" value="CHIT_BIND_RR_2"/>
    <property type="match status" value="1"/>
</dbReference>
<dbReference type="PANTHER" id="PTHR10380:SF196">
    <property type="entry name" value="CUTICULAR PROTEIN 72EA"/>
    <property type="match status" value="1"/>
</dbReference>
<dbReference type="PROSITE" id="PS00233">
    <property type="entry name" value="CHIT_BIND_RR_1"/>
    <property type="match status" value="1"/>
</dbReference>
<accession>A0A423T8D6</accession>
<organism evidence="4 5">
    <name type="scientific">Penaeus vannamei</name>
    <name type="common">Whiteleg shrimp</name>
    <name type="synonym">Litopenaeus vannamei</name>
    <dbReference type="NCBI Taxonomy" id="6689"/>
    <lineage>
        <taxon>Eukaryota</taxon>
        <taxon>Metazoa</taxon>
        <taxon>Ecdysozoa</taxon>
        <taxon>Arthropoda</taxon>
        <taxon>Crustacea</taxon>
        <taxon>Multicrustacea</taxon>
        <taxon>Malacostraca</taxon>
        <taxon>Eumalacostraca</taxon>
        <taxon>Eucarida</taxon>
        <taxon>Decapoda</taxon>
        <taxon>Dendrobranchiata</taxon>
        <taxon>Penaeoidea</taxon>
        <taxon>Penaeidae</taxon>
        <taxon>Penaeus</taxon>
    </lineage>
</organism>
<reference evidence="4 5" key="1">
    <citation type="submission" date="2018-04" db="EMBL/GenBank/DDBJ databases">
        <authorList>
            <person name="Zhang X."/>
            <person name="Yuan J."/>
            <person name="Li F."/>
            <person name="Xiang J."/>
        </authorList>
    </citation>
    <scope>NUCLEOTIDE SEQUENCE [LARGE SCALE GENOMIC DNA]</scope>
    <source>
        <tissue evidence="4">Muscle</tissue>
    </source>
</reference>
<evidence type="ECO:0000313" key="5">
    <source>
        <dbReference type="Proteomes" id="UP000283509"/>
    </source>
</evidence>
<evidence type="ECO:0008006" key="6">
    <source>
        <dbReference type="Google" id="ProtNLM"/>
    </source>
</evidence>
<keyword evidence="5" id="KW-1185">Reference proteome</keyword>
<evidence type="ECO:0000256" key="2">
    <source>
        <dbReference type="PROSITE-ProRule" id="PRU00497"/>
    </source>
</evidence>
<evidence type="ECO:0000256" key="3">
    <source>
        <dbReference type="SAM" id="MobiDB-lite"/>
    </source>
</evidence>
<name>A0A423T8D6_PENVA</name>
<dbReference type="GO" id="GO:0062129">
    <property type="term" value="C:chitin-based extracellular matrix"/>
    <property type="evidence" value="ECO:0007669"/>
    <property type="project" value="TreeGrafter"/>
</dbReference>
<dbReference type="Pfam" id="PF00379">
    <property type="entry name" value="Chitin_bind_4"/>
    <property type="match status" value="1"/>
</dbReference>
<gene>
    <name evidence="4" type="ORF">C7M84_008900</name>
</gene>
<sequence length="600" mass="61255">VLLAAVGATCAAPAIVTPASASVVAPPTAAHVAVPYVPPVTYIARHHAQDELGRASYGYSYPGQFQSEERDALGNVAGAFSYVDADGKTVLAQYTAGEGGFRVRANHLPVAEAPPLKDTPEVTAAKLQFVDLFNAAAIAAAEAPDEGESEVVAGLDDQGHVVVEVPARSLPNPVRDTPEVTAAKIQFVDLFKPRALAGRGSDEGNGEGVVAVWTTKGMWCGVPARSIPNPVRDTPEVTAAKLQFVDLFNAAAIAAAEAPDEGESEVVAGLDDQGHVVVEARTDLGPKGSSDPAAISADADTEGNEGEVVSATAGESLGKAADAEAAATDAQRAGVLTLGLPEPVKDTPEVTDAKIKFMNLYNAAAIAAAAAPDDVAGDAAATDSADSVADAREEAITEASATPPPRGGRGGRDRVGLRRRGEHGGPRGSDGRRSGYGNRARRGIGEAVPEDPQPANDEGDAAPETPAAATSAQVLSPTLVAEATENAVPPSQQGVVSPRTGQDAPVSNSIDLTGPEEDAAPQVALASQLVFSPHGHNALGPWYIFGLARGAHGSLIPLLSQHPVADAQGAALRPLSHHTPVGASRYAFHYAPRFASLTPL</sequence>
<dbReference type="InterPro" id="IPR000618">
    <property type="entry name" value="Insect_cuticle"/>
</dbReference>
<keyword evidence="1 2" id="KW-0193">Cuticle</keyword>
<dbReference type="OrthoDB" id="6377658at2759"/>
<proteinExistence type="predicted"/>
<feature type="compositionally biased region" description="Low complexity" evidence="3">
    <location>
        <begin position="289"/>
        <end position="298"/>
    </location>
</feature>
<feature type="region of interest" description="Disordered" evidence="3">
    <location>
        <begin position="381"/>
        <end position="470"/>
    </location>
</feature>
<dbReference type="AlphaFoldDB" id="A0A423T8D6"/>
<dbReference type="EMBL" id="QCYY01002119">
    <property type="protein sequence ID" value="ROT72704.1"/>
    <property type="molecule type" value="Genomic_DNA"/>
</dbReference>
<feature type="compositionally biased region" description="Basic and acidic residues" evidence="3">
    <location>
        <begin position="422"/>
        <end position="433"/>
    </location>
</feature>
<dbReference type="InterPro" id="IPR031311">
    <property type="entry name" value="CHIT_BIND_RR_consensus"/>
</dbReference>
<feature type="region of interest" description="Disordered" evidence="3">
    <location>
        <begin position="485"/>
        <end position="515"/>
    </location>
</feature>
<dbReference type="Proteomes" id="UP000283509">
    <property type="component" value="Unassembled WGS sequence"/>
</dbReference>
<feature type="region of interest" description="Disordered" evidence="3">
    <location>
        <begin position="282"/>
        <end position="306"/>
    </location>
</feature>
<evidence type="ECO:0000256" key="1">
    <source>
        <dbReference type="ARBA" id="ARBA00022460"/>
    </source>
</evidence>
<dbReference type="InterPro" id="IPR050468">
    <property type="entry name" value="Cuticle_Struct_Prot"/>
</dbReference>
<dbReference type="PANTHER" id="PTHR10380">
    <property type="entry name" value="CUTICLE PROTEIN"/>
    <property type="match status" value="1"/>
</dbReference>
<reference evidence="4 5" key="2">
    <citation type="submission" date="2019-01" db="EMBL/GenBank/DDBJ databases">
        <title>The decoding of complex shrimp genome reveals the adaptation for benthos swimmer, frequently molting mechanism and breeding impact on genome.</title>
        <authorList>
            <person name="Sun Y."/>
            <person name="Gao Y."/>
            <person name="Yu Y."/>
        </authorList>
    </citation>
    <scope>NUCLEOTIDE SEQUENCE [LARGE SCALE GENOMIC DNA]</scope>
    <source>
        <tissue evidence="4">Muscle</tissue>
    </source>
</reference>
<feature type="non-terminal residue" evidence="4">
    <location>
        <position position="1"/>
    </location>
</feature>
<protein>
    <recommendedName>
        <fullName evidence="6">Cuticle protein 6</fullName>
    </recommendedName>
</protein>
<comment type="caution">
    <text evidence="4">The sequence shown here is derived from an EMBL/GenBank/DDBJ whole genome shotgun (WGS) entry which is preliminary data.</text>
</comment>
<dbReference type="GO" id="GO:0008010">
    <property type="term" value="F:structural constituent of chitin-based larval cuticle"/>
    <property type="evidence" value="ECO:0007669"/>
    <property type="project" value="TreeGrafter"/>
</dbReference>
<evidence type="ECO:0000313" key="4">
    <source>
        <dbReference type="EMBL" id="ROT72704.1"/>
    </source>
</evidence>